<evidence type="ECO:0000313" key="2">
    <source>
        <dbReference type="Proteomes" id="UP000050509"/>
    </source>
</evidence>
<evidence type="ECO:0000313" key="1">
    <source>
        <dbReference type="EMBL" id="KPV52448.1"/>
    </source>
</evidence>
<comment type="caution">
    <text evidence="1">The sequence shown here is derived from an EMBL/GenBank/DDBJ whole genome shotgun (WGS) entry which is preliminary data.</text>
</comment>
<name>A0A0P9F7D5_9CHLR</name>
<accession>A0A0P9F7D5</accession>
<organism evidence="1 2">
    <name type="scientific">Kouleothrix aurantiaca</name>
    <dbReference type="NCBI Taxonomy" id="186479"/>
    <lineage>
        <taxon>Bacteria</taxon>
        <taxon>Bacillati</taxon>
        <taxon>Chloroflexota</taxon>
        <taxon>Chloroflexia</taxon>
        <taxon>Chloroflexales</taxon>
        <taxon>Roseiflexineae</taxon>
        <taxon>Roseiflexaceae</taxon>
        <taxon>Kouleothrix</taxon>
    </lineage>
</organism>
<protein>
    <submittedName>
        <fullName evidence="1">Uncharacterized protein</fullName>
    </submittedName>
</protein>
<reference evidence="1 2" key="1">
    <citation type="submission" date="2015-09" db="EMBL/GenBank/DDBJ databases">
        <title>Draft genome sequence of Kouleothrix aurantiaca JCM 19913.</title>
        <authorList>
            <person name="Hemp J."/>
        </authorList>
    </citation>
    <scope>NUCLEOTIDE SEQUENCE [LARGE SCALE GENOMIC DNA]</scope>
    <source>
        <strain evidence="1 2">COM-B</strain>
    </source>
</reference>
<sequence length="124" mass="13373">MSTLLIQLCIALALHGGTEQHGVAPHYAKGVMERVAARRGLPAEACMVSSPIHPVGAHVWVWGERTKVLLRCLVADVSGPNDRARHLRTGRVIELGYASTAAICGNTTGPARACPVWVMRIREE</sequence>
<keyword evidence="2" id="KW-1185">Reference proteome</keyword>
<proteinExistence type="predicted"/>
<dbReference type="Proteomes" id="UP000050509">
    <property type="component" value="Unassembled WGS sequence"/>
</dbReference>
<dbReference type="EMBL" id="LJCR01000541">
    <property type="protein sequence ID" value="KPV52448.1"/>
    <property type="molecule type" value="Genomic_DNA"/>
</dbReference>
<gene>
    <name evidence="1" type="ORF">SE17_15435</name>
</gene>
<dbReference type="AlphaFoldDB" id="A0A0P9F7D5"/>